<keyword evidence="1" id="KW-0547">Nucleotide-binding</keyword>
<dbReference type="SUPFAM" id="SSF53098">
    <property type="entry name" value="Ribonuclease H-like"/>
    <property type="match status" value="1"/>
</dbReference>
<dbReference type="AlphaFoldDB" id="A0A0D3IJD4"/>
<proteinExistence type="predicted"/>
<dbReference type="GO" id="GO:0006139">
    <property type="term" value="P:nucleobase-containing compound metabolic process"/>
    <property type="evidence" value="ECO:0007669"/>
    <property type="project" value="InterPro"/>
</dbReference>
<dbReference type="InterPro" id="IPR036397">
    <property type="entry name" value="RNaseH_sf"/>
</dbReference>
<evidence type="ECO:0000313" key="7">
    <source>
        <dbReference type="Proteomes" id="UP000013827"/>
    </source>
</evidence>
<evidence type="ECO:0000259" key="5">
    <source>
        <dbReference type="SMART" id="SM00474"/>
    </source>
</evidence>
<reference evidence="6" key="2">
    <citation type="submission" date="2024-10" db="UniProtKB">
        <authorList>
            <consortium name="EnsemblProtists"/>
        </authorList>
    </citation>
    <scope>IDENTIFICATION</scope>
</reference>
<keyword evidence="2" id="KW-0067">ATP-binding</keyword>
<dbReference type="Pfam" id="PF01612">
    <property type="entry name" value="DNA_pol_A_exo1"/>
    <property type="match status" value="1"/>
</dbReference>
<protein>
    <recommendedName>
        <fullName evidence="8">AAA+ ATPase domain-containing protein</fullName>
    </recommendedName>
</protein>
<dbReference type="GeneID" id="17257536"/>
<evidence type="ECO:0000256" key="2">
    <source>
        <dbReference type="ARBA" id="ARBA00022840"/>
    </source>
</evidence>
<dbReference type="KEGG" id="ehx:EMIHUDRAFT_214712"/>
<dbReference type="InterPro" id="IPR027417">
    <property type="entry name" value="P-loop_NTPase"/>
</dbReference>
<organism evidence="6 7">
    <name type="scientific">Emiliania huxleyi (strain CCMP1516)</name>
    <dbReference type="NCBI Taxonomy" id="280463"/>
    <lineage>
        <taxon>Eukaryota</taxon>
        <taxon>Haptista</taxon>
        <taxon>Haptophyta</taxon>
        <taxon>Prymnesiophyceae</taxon>
        <taxon>Isochrysidales</taxon>
        <taxon>Noelaerhabdaceae</taxon>
        <taxon>Emiliania</taxon>
    </lineage>
</organism>
<dbReference type="SMART" id="SM00382">
    <property type="entry name" value="AAA"/>
    <property type="match status" value="1"/>
</dbReference>
<name>A0A0D3IJD4_EMIH1</name>
<dbReference type="STRING" id="2903.R1DRN8"/>
<evidence type="ECO:0000259" key="4">
    <source>
        <dbReference type="SMART" id="SM00382"/>
    </source>
</evidence>
<evidence type="ECO:0000313" key="6">
    <source>
        <dbReference type="EnsemblProtists" id="EOD11369"/>
    </source>
</evidence>
<evidence type="ECO:0000256" key="3">
    <source>
        <dbReference type="SAM" id="MobiDB-lite"/>
    </source>
</evidence>
<dbReference type="EnsemblProtists" id="EOD11369">
    <property type="protein sequence ID" value="EOD11369"/>
    <property type="gene ID" value="EMIHUDRAFT_214712"/>
</dbReference>
<feature type="domain" description="3'-5' exonuclease" evidence="5">
    <location>
        <begin position="228"/>
        <end position="405"/>
    </location>
</feature>
<dbReference type="GO" id="GO:0008408">
    <property type="term" value="F:3'-5' exonuclease activity"/>
    <property type="evidence" value="ECO:0007669"/>
    <property type="project" value="InterPro"/>
</dbReference>
<dbReference type="SUPFAM" id="SSF52540">
    <property type="entry name" value="P-loop containing nucleoside triphosphate hydrolases"/>
    <property type="match status" value="1"/>
</dbReference>
<accession>A0A0D3IJD4</accession>
<dbReference type="InterPro" id="IPR045735">
    <property type="entry name" value="Spore_III_AA_AAA+_ATPase"/>
</dbReference>
<evidence type="ECO:0000256" key="1">
    <source>
        <dbReference type="ARBA" id="ARBA00022741"/>
    </source>
</evidence>
<dbReference type="Proteomes" id="UP000013827">
    <property type="component" value="Unassembled WGS sequence"/>
</dbReference>
<dbReference type="InterPro" id="IPR012337">
    <property type="entry name" value="RNaseH-like_sf"/>
</dbReference>
<dbReference type="OMA" id="HTECESE"/>
<dbReference type="GO" id="GO:0003676">
    <property type="term" value="F:nucleic acid binding"/>
    <property type="evidence" value="ECO:0007669"/>
    <property type="project" value="InterPro"/>
</dbReference>
<sequence>MADDPLDSWLKRVEDYIRKHGATELGVLGQPHAGLSRPAGIPSIKAALQARPQRFALEVHSSSGCVVHLSAVASGDASQYNHKFTDGNMHDAFLALLRLNRAFRRSAWPTRRDQVDVSGQVLYAMSRGGYVKVTGGTTLKWSQPRIQDAITKMPDYIVAAATPANAPSPPPQQEQQATHAPAQQTSAPEPEHAPAQQTSAPEPEGEAFKAMQRNVLGDYSLILVDNEEALLTAQAHCADVIASAPATVAVDCEGVPDGLDLVQVAIRADAGPTVLVFDCVKLTPRRVCECLRDILISPAVTVLFHDVHKDAYALAIHGGVPVLHGVVDTQLVAEFAWGDVFVGFNKLMQKSGSSTHPTKYAMKATMGQSLSYWKKRPLRPTDVEYAALDATLLLEALPKLMDLVGDAWLPIMAASRERAAAAIDGDGARSIGFDMASDYALASTELLRHVRPADLFVCTPLLAETDNETVVNLLPRDMRQKLKTAEGKPFFGLFGGTGTSDVATPSTVEMDRLSDVVLDVGRRPLCWVDGSRVFLCDREQRLVNRDDVDYVTRQVGAFGTDRRAGMDRKLHRISAMFNRDERIAGLTMRLGRSVRGNADMIVDLLLGSSKSILVLGEPGAGKTTIIRECTRILAERHNTVVVDTSNEIAGDGLIPHACIGLARRMMVPSLDQQSAVMIECVQNHTPHVMVIDEIGRPKEVNAARTVKQRGVRMIASAHGDLRRLLKNAELQGLVGGVTSVLLGDAMAKEEARRKGGEVHKMKAQRGGEPTFDMIIEVRRGALHEWRVTTDVAHAVDKILEGEEYKVQMRTRDPETGSICLELTRA</sequence>
<dbReference type="SMART" id="SM00474">
    <property type="entry name" value="35EXOc"/>
    <property type="match status" value="1"/>
</dbReference>
<dbReference type="GO" id="GO:0005524">
    <property type="term" value="F:ATP binding"/>
    <property type="evidence" value="ECO:0007669"/>
    <property type="project" value="UniProtKB-KW"/>
</dbReference>
<reference evidence="7" key="1">
    <citation type="journal article" date="2013" name="Nature">
        <title>Pan genome of the phytoplankton Emiliania underpins its global distribution.</title>
        <authorList>
            <person name="Read B.A."/>
            <person name="Kegel J."/>
            <person name="Klute M.J."/>
            <person name="Kuo A."/>
            <person name="Lefebvre S.C."/>
            <person name="Maumus F."/>
            <person name="Mayer C."/>
            <person name="Miller J."/>
            <person name="Monier A."/>
            <person name="Salamov A."/>
            <person name="Young J."/>
            <person name="Aguilar M."/>
            <person name="Claverie J.M."/>
            <person name="Frickenhaus S."/>
            <person name="Gonzalez K."/>
            <person name="Herman E.K."/>
            <person name="Lin Y.C."/>
            <person name="Napier J."/>
            <person name="Ogata H."/>
            <person name="Sarno A.F."/>
            <person name="Shmutz J."/>
            <person name="Schroeder D."/>
            <person name="de Vargas C."/>
            <person name="Verret F."/>
            <person name="von Dassow P."/>
            <person name="Valentin K."/>
            <person name="Van de Peer Y."/>
            <person name="Wheeler G."/>
            <person name="Dacks J.B."/>
            <person name="Delwiche C.F."/>
            <person name="Dyhrman S.T."/>
            <person name="Glockner G."/>
            <person name="John U."/>
            <person name="Richards T."/>
            <person name="Worden A.Z."/>
            <person name="Zhang X."/>
            <person name="Grigoriev I.V."/>
            <person name="Allen A.E."/>
            <person name="Bidle K."/>
            <person name="Borodovsky M."/>
            <person name="Bowler C."/>
            <person name="Brownlee C."/>
            <person name="Cock J.M."/>
            <person name="Elias M."/>
            <person name="Gladyshev V.N."/>
            <person name="Groth M."/>
            <person name="Guda C."/>
            <person name="Hadaegh A."/>
            <person name="Iglesias-Rodriguez M.D."/>
            <person name="Jenkins J."/>
            <person name="Jones B.M."/>
            <person name="Lawson T."/>
            <person name="Leese F."/>
            <person name="Lindquist E."/>
            <person name="Lobanov A."/>
            <person name="Lomsadze A."/>
            <person name="Malik S.B."/>
            <person name="Marsh M.E."/>
            <person name="Mackinder L."/>
            <person name="Mock T."/>
            <person name="Mueller-Roeber B."/>
            <person name="Pagarete A."/>
            <person name="Parker M."/>
            <person name="Probert I."/>
            <person name="Quesneville H."/>
            <person name="Raines C."/>
            <person name="Rensing S.A."/>
            <person name="Riano-Pachon D.M."/>
            <person name="Richier S."/>
            <person name="Rokitta S."/>
            <person name="Shiraiwa Y."/>
            <person name="Soanes D.M."/>
            <person name="van der Giezen M."/>
            <person name="Wahlund T.M."/>
            <person name="Williams B."/>
            <person name="Wilson W."/>
            <person name="Wolfe G."/>
            <person name="Wurch L.L."/>
        </authorList>
    </citation>
    <scope>NUCLEOTIDE SEQUENCE</scope>
</reference>
<evidence type="ECO:0008006" key="8">
    <source>
        <dbReference type="Google" id="ProtNLM"/>
    </source>
</evidence>
<dbReference type="Pfam" id="PF19568">
    <property type="entry name" value="Spore_III_AA"/>
    <property type="match status" value="1"/>
</dbReference>
<dbReference type="PANTHER" id="PTHR20953">
    <property type="entry name" value="KINASE-RELATED"/>
    <property type="match status" value="1"/>
</dbReference>
<dbReference type="RefSeq" id="XP_005763798.1">
    <property type="nucleotide sequence ID" value="XM_005763741.1"/>
</dbReference>
<feature type="region of interest" description="Disordered" evidence="3">
    <location>
        <begin position="161"/>
        <end position="205"/>
    </location>
</feature>
<dbReference type="PaxDb" id="2903-EOD11369"/>
<dbReference type="HOGENOM" id="CLU_343399_0_0_1"/>
<dbReference type="PANTHER" id="PTHR20953:SF3">
    <property type="entry name" value="P-LOOP CONTAINING NUCLEOSIDE TRIPHOSPHATE HYDROLASES SUPERFAMILY PROTEIN"/>
    <property type="match status" value="1"/>
</dbReference>
<dbReference type="eggNOG" id="ENOG502QQ4X">
    <property type="taxonomic scope" value="Eukaryota"/>
</dbReference>
<keyword evidence="7" id="KW-1185">Reference proteome</keyword>
<dbReference type="Gene3D" id="3.30.420.10">
    <property type="entry name" value="Ribonuclease H-like superfamily/Ribonuclease H"/>
    <property type="match status" value="1"/>
</dbReference>
<dbReference type="Gene3D" id="3.40.50.300">
    <property type="entry name" value="P-loop containing nucleotide triphosphate hydrolases"/>
    <property type="match status" value="1"/>
</dbReference>
<feature type="domain" description="AAA+ ATPase" evidence="4">
    <location>
        <begin position="608"/>
        <end position="744"/>
    </location>
</feature>
<dbReference type="InterPro" id="IPR002562">
    <property type="entry name" value="3'-5'_exonuclease_dom"/>
</dbReference>
<dbReference type="InterPro" id="IPR003593">
    <property type="entry name" value="AAA+_ATPase"/>
</dbReference>